<dbReference type="SUPFAM" id="SSF56219">
    <property type="entry name" value="DNase I-like"/>
    <property type="match status" value="1"/>
</dbReference>
<dbReference type="Proteomes" id="UP001595616">
    <property type="component" value="Unassembled WGS sequence"/>
</dbReference>
<gene>
    <name evidence="2" type="ORF">ACFOOI_01655</name>
</gene>
<organism evidence="2 3">
    <name type="scientific">Lacihabitans lacunae</name>
    <dbReference type="NCBI Taxonomy" id="1028214"/>
    <lineage>
        <taxon>Bacteria</taxon>
        <taxon>Pseudomonadati</taxon>
        <taxon>Bacteroidota</taxon>
        <taxon>Cytophagia</taxon>
        <taxon>Cytophagales</taxon>
        <taxon>Leadbetterellaceae</taxon>
        <taxon>Lacihabitans</taxon>
    </lineage>
</organism>
<evidence type="ECO:0000313" key="2">
    <source>
        <dbReference type="EMBL" id="MFC3809347.1"/>
    </source>
</evidence>
<keyword evidence="2" id="KW-0255">Endonuclease</keyword>
<dbReference type="EMBL" id="JBHRYQ010000001">
    <property type="protein sequence ID" value="MFC3809347.1"/>
    <property type="molecule type" value="Genomic_DNA"/>
</dbReference>
<dbReference type="Gene3D" id="3.60.10.10">
    <property type="entry name" value="Endonuclease/exonuclease/phosphatase"/>
    <property type="match status" value="1"/>
</dbReference>
<dbReference type="GO" id="GO:0004519">
    <property type="term" value="F:endonuclease activity"/>
    <property type="evidence" value="ECO:0007669"/>
    <property type="project" value="UniProtKB-KW"/>
</dbReference>
<evidence type="ECO:0000259" key="1">
    <source>
        <dbReference type="Pfam" id="PF03372"/>
    </source>
</evidence>
<reference evidence="3" key="1">
    <citation type="journal article" date="2019" name="Int. J. Syst. Evol. Microbiol.">
        <title>The Global Catalogue of Microorganisms (GCM) 10K type strain sequencing project: providing services to taxonomists for standard genome sequencing and annotation.</title>
        <authorList>
            <consortium name="The Broad Institute Genomics Platform"/>
            <consortium name="The Broad Institute Genome Sequencing Center for Infectious Disease"/>
            <person name="Wu L."/>
            <person name="Ma J."/>
        </authorList>
    </citation>
    <scope>NUCLEOTIDE SEQUENCE [LARGE SCALE GENOMIC DNA]</scope>
    <source>
        <strain evidence="3">CECT 7956</strain>
    </source>
</reference>
<name>A0ABV7YTI6_9BACT</name>
<dbReference type="Pfam" id="PF03372">
    <property type="entry name" value="Exo_endo_phos"/>
    <property type="match status" value="1"/>
</dbReference>
<keyword evidence="2" id="KW-0540">Nuclease</keyword>
<protein>
    <submittedName>
        <fullName evidence="2">Endonuclease/exonuclease/phosphatase family protein</fullName>
    </submittedName>
</protein>
<comment type="caution">
    <text evidence="2">The sequence shown here is derived from an EMBL/GenBank/DDBJ whole genome shotgun (WGS) entry which is preliminary data.</text>
</comment>
<keyword evidence="2" id="KW-0378">Hydrolase</keyword>
<accession>A0ABV7YTI6</accession>
<evidence type="ECO:0000313" key="3">
    <source>
        <dbReference type="Proteomes" id="UP001595616"/>
    </source>
</evidence>
<dbReference type="RefSeq" id="WP_379834279.1">
    <property type="nucleotide sequence ID" value="NZ_JBHRYQ010000001.1"/>
</dbReference>
<proteinExistence type="predicted"/>
<dbReference type="InterPro" id="IPR005135">
    <property type="entry name" value="Endo/exonuclease/phosphatase"/>
</dbReference>
<dbReference type="InterPro" id="IPR036691">
    <property type="entry name" value="Endo/exonu/phosph_ase_sf"/>
</dbReference>
<sequence length="234" mass="27683">MKIITWNCNGALRNKFGYLTDFDADIVLIQECENPTETKHLAYKNWAENHLWIGDNKSKGLGIFAKKNIKIKRLNWSDKYENHSVKYFLPCMVNDDFNLLAVWNHRNNSPTFGYIGQLWKYLQINKSNLHECLILGDFNSNKIWDKWDRWWNHTDVVAELNEIGIQSLYHRYHNESQGSETQATFFLHKNIQKPYHIDYIFGSSKYNSSLKKMTFGDVHDCLKLSDHLPIICEF</sequence>
<keyword evidence="3" id="KW-1185">Reference proteome</keyword>
<feature type="domain" description="Endonuclease/exonuclease/phosphatase" evidence="1">
    <location>
        <begin position="4"/>
        <end position="227"/>
    </location>
</feature>